<name>A0ABW1JAM7_9ACTN</name>
<feature type="transmembrane region" description="Helical" evidence="1">
    <location>
        <begin position="198"/>
        <end position="220"/>
    </location>
</feature>
<accession>A0ABW1JAM7</accession>
<keyword evidence="3" id="KW-1185">Reference proteome</keyword>
<keyword evidence="1" id="KW-1133">Transmembrane helix</keyword>
<feature type="transmembrane region" description="Helical" evidence="1">
    <location>
        <begin position="12"/>
        <end position="30"/>
    </location>
</feature>
<organism evidence="2 3">
    <name type="scientific">Angustibacter luteus</name>
    <dbReference type="NCBI Taxonomy" id="658456"/>
    <lineage>
        <taxon>Bacteria</taxon>
        <taxon>Bacillati</taxon>
        <taxon>Actinomycetota</taxon>
        <taxon>Actinomycetes</taxon>
        <taxon>Kineosporiales</taxon>
        <taxon>Kineosporiaceae</taxon>
    </lineage>
</organism>
<sequence>MNALRRWAAPEVPLARVAVLRTAIYLFVLFDMWKISNGAWSHGDAPEQLYKPLGIRTLFHLPAPSHDYVRVLALVIVVSALVAAAGRLPRLAGWVCAAGMLDWVSNNFSYGKIDHDHTALMIALLVLPTVGRARWRDTGVSEAAGWALRCIQVGVVATYFLSAVAKIRFGGWGWPNSAIFTWAFVRRGTSLADQLLRWPWAVVASQWALIILETLSPILLFLRDRALYLAIAIFSGFHLTTYLLLKIHFLPLVICLLAFLPLEKVVLVPGWVGSVTRGRRNPLGGSRKLV</sequence>
<comment type="caution">
    <text evidence="2">The sequence shown here is derived from an EMBL/GenBank/DDBJ whole genome shotgun (WGS) entry which is preliminary data.</text>
</comment>
<dbReference type="EMBL" id="JBHSRD010000002">
    <property type="protein sequence ID" value="MFC6005783.1"/>
    <property type="molecule type" value="Genomic_DNA"/>
</dbReference>
<evidence type="ECO:0000313" key="3">
    <source>
        <dbReference type="Proteomes" id="UP001596189"/>
    </source>
</evidence>
<evidence type="ECO:0000313" key="2">
    <source>
        <dbReference type="EMBL" id="MFC6005783.1"/>
    </source>
</evidence>
<feature type="transmembrane region" description="Helical" evidence="1">
    <location>
        <begin position="68"/>
        <end position="84"/>
    </location>
</feature>
<keyword evidence="1" id="KW-0812">Transmembrane</keyword>
<proteinExistence type="predicted"/>
<feature type="transmembrane region" description="Helical" evidence="1">
    <location>
        <begin position="251"/>
        <end position="272"/>
    </location>
</feature>
<dbReference type="RefSeq" id="WP_345716660.1">
    <property type="nucleotide sequence ID" value="NZ_BAABFP010000005.1"/>
</dbReference>
<reference evidence="3" key="1">
    <citation type="journal article" date="2019" name="Int. J. Syst. Evol. Microbiol.">
        <title>The Global Catalogue of Microorganisms (GCM) 10K type strain sequencing project: providing services to taxonomists for standard genome sequencing and annotation.</title>
        <authorList>
            <consortium name="The Broad Institute Genomics Platform"/>
            <consortium name="The Broad Institute Genome Sequencing Center for Infectious Disease"/>
            <person name="Wu L."/>
            <person name="Ma J."/>
        </authorList>
    </citation>
    <scope>NUCLEOTIDE SEQUENCE [LARGE SCALE GENOMIC DNA]</scope>
    <source>
        <strain evidence="3">KACC 14249</strain>
    </source>
</reference>
<keyword evidence="1" id="KW-0472">Membrane</keyword>
<feature type="transmembrane region" description="Helical" evidence="1">
    <location>
        <begin position="227"/>
        <end position="245"/>
    </location>
</feature>
<feature type="transmembrane region" description="Helical" evidence="1">
    <location>
        <begin position="146"/>
        <end position="165"/>
    </location>
</feature>
<evidence type="ECO:0000256" key="1">
    <source>
        <dbReference type="SAM" id="Phobius"/>
    </source>
</evidence>
<protein>
    <submittedName>
        <fullName evidence="2">HTTM domain-containing protein</fullName>
    </submittedName>
</protein>
<gene>
    <name evidence="2" type="ORF">ACFQDO_01465</name>
</gene>
<dbReference type="Proteomes" id="UP001596189">
    <property type="component" value="Unassembled WGS sequence"/>
</dbReference>